<accession>A0A0C9YNC9</accession>
<organism evidence="1 2">
    <name type="scientific">Pisolithus microcarpus 441</name>
    <dbReference type="NCBI Taxonomy" id="765257"/>
    <lineage>
        <taxon>Eukaryota</taxon>
        <taxon>Fungi</taxon>
        <taxon>Dikarya</taxon>
        <taxon>Basidiomycota</taxon>
        <taxon>Agaricomycotina</taxon>
        <taxon>Agaricomycetes</taxon>
        <taxon>Agaricomycetidae</taxon>
        <taxon>Boletales</taxon>
        <taxon>Sclerodermatineae</taxon>
        <taxon>Pisolithaceae</taxon>
        <taxon>Pisolithus</taxon>
    </lineage>
</organism>
<keyword evidence="2" id="KW-1185">Reference proteome</keyword>
<dbReference type="Proteomes" id="UP000054018">
    <property type="component" value="Unassembled WGS sequence"/>
</dbReference>
<dbReference type="EMBL" id="KN833892">
    <property type="protein sequence ID" value="KIK15394.1"/>
    <property type="molecule type" value="Genomic_DNA"/>
</dbReference>
<evidence type="ECO:0000313" key="2">
    <source>
        <dbReference type="Proteomes" id="UP000054018"/>
    </source>
</evidence>
<dbReference type="HOGENOM" id="CLU_1971388_0_0_1"/>
<name>A0A0C9YNC9_9AGAM</name>
<gene>
    <name evidence="1" type="ORF">PISMIDRAFT_323004</name>
</gene>
<evidence type="ECO:0000313" key="1">
    <source>
        <dbReference type="EMBL" id="KIK15394.1"/>
    </source>
</evidence>
<proteinExistence type="predicted"/>
<reference evidence="1 2" key="1">
    <citation type="submission" date="2014-04" db="EMBL/GenBank/DDBJ databases">
        <authorList>
            <consortium name="DOE Joint Genome Institute"/>
            <person name="Kuo A."/>
            <person name="Kohler A."/>
            <person name="Costa M.D."/>
            <person name="Nagy L.G."/>
            <person name="Floudas D."/>
            <person name="Copeland A."/>
            <person name="Barry K.W."/>
            <person name="Cichocki N."/>
            <person name="Veneault-Fourrey C."/>
            <person name="LaButti K."/>
            <person name="Lindquist E.A."/>
            <person name="Lipzen A."/>
            <person name="Lundell T."/>
            <person name="Morin E."/>
            <person name="Murat C."/>
            <person name="Sun H."/>
            <person name="Tunlid A."/>
            <person name="Henrissat B."/>
            <person name="Grigoriev I.V."/>
            <person name="Hibbett D.S."/>
            <person name="Martin F."/>
            <person name="Nordberg H.P."/>
            <person name="Cantor M.N."/>
            <person name="Hua S.X."/>
        </authorList>
    </citation>
    <scope>NUCLEOTIDE SEQUENCE [LARGE SCALE GENOMIC DNA]</scope>
    <source>
        <strain evidence="1 2">441</strain>
    </source>
</reference>
<reference evidence="2" key="2">
    <citation type="submission" date="2015-01" db="EMBL/GenBank/DDBJ databases">
        <title>Evolutionary Origins and Diversification of the Mycorrhizal Mutualists.</title>
        <authorList>
            <consortium name="DOE Joint Genome Institute"/>
            <consortium name="Mycorrhizal Genomics Consortium"/>
            <person name="Kohler A."/>
            <person name="Kuo A."/>
            <person name="Nagy L.G."/>
            <person name="Floudas D."/>
            <person name="Copeland A."/>
            <person name="Barry K.W."/>
            <person name="Cichocki N."/>
            <person name="Veneault-Fourrey C."/>
            <person name="LaButti K."/>
            <person name="Lindquist E.A."/>
            <person name="Lipzen A."/>
            <person name="Lundell T."/>
            <person name="Morin E."/>
            <person name="Murat C."/>
            <person name="Riley R."/>
            <person name="Ohm R."/>
            <person name="Sun H."/>
            <person name="Tunlid A."/>
            <person name="Henrissat B."/>
            <person name="Grigoriev I.V."/>
            <person name="Hibbett D.S."/>
            <person name="Martin F."/>
        </authorList>
    </citation>
    <scope>NUCLEOTIDE SEQUENCE [LARGE SCALE GENOMIC DNA]</scope>
    <source>
        <strain evidence="2">441</strain>
    </source>
</reference>
<protein>
    <submittedName>
        <fullName evidence="1">Uncharacterized protein</fullName>
    </submittedName>
</protein>
<dbReference type="AlphaFoldDB" id="A0A0C9YNC9"/>
<sequence>MDTRTTKKEKKNRTNPETRGTYEWSEVCQAHCSFPSRHSLSVSRTWDNLKFSIWGLLLQVRTDIRNYGLIELPFFTACASFLDLRSSRRPWKRPWASTYSHLIQPRRLTLGLNQYGQVSVEQPRAIH</sequence>